<reference evidence="2" key="1">
    <citation type="submission" date="2021-04" db="EMBL/GenBank/DDBJ databases">
        <authorList>
            <person name="Zhang D.-C."/>
        </authorList>
    </citation>
    <scope>NUCLEOTIDE SEQUENCE</scope>
    <source>
        <strain evidence="2">CGMCC 1.15697</strain>
    </source>
</reference>
<organism evidence="2 3">
    <name type="scientific">Marivibrio halodurans</name>
    <dbReference type="NCBI Taxonomy" id="2039722"/>
    <lineage>
        <taxon>Bacteria</taxon>
        <taxon>Pseudomonadati</taxon>
        <taxon>Pseudomonadota</taxon>
        <taxon>Alphaproteobacteria</taxon>
        <taxon>Rhodospirillales</taxon>
        <taxon>Rhodospirillaceae</taxon>
        <taxon>Marivibrio</taxon>
    </lineage>
</organism>
<dbReference type="InterPro" id="IPR002539">
    <property type="entry name" value="MaoC-like_dom"/>
</dbReference>
<protein>
    <submittedName>
        <fullName evidence="2">MaoC family dehydratase</fullName>
    </submittedName>
</protein>
<dbReference type="Gene3D" id="3.10.129.10">
    <property type="entry name" value="Hotdog Thioesterase"/>
    <property type="match status" value="1"/>
</dbReference>
<dbReference type="SUPFAM" id="SSF54637">
    <property type="entry name" value="Thioesterase/thiol ester dehydrase-isomerase"/>
    <property type="match status" value="1"/>
</dbReference>
<comment type="caution">
    <text evidence="2">The sequence shown here is derived from an EMBL/GenBank/DDBJ whole genome shotgun (WGS) entry which is preliminary data.</text>
</comment>
<dbReference type="EMBL" id="JAGMWN010000009">
    <property type="protein sequence ID" value="MBP5858541.1"/>
    <property type="molecule type" value="Genomic_DNA"/>
</dbReference>
<proteinExistence type="predicted"/>
<dbReference type="AlphaFoldDB" id="A0A8J7V274"/>
<evidence type="ECO:0000259" key="1">
    <source>
        <dbReference type="Pfam" id="PF01575"/>
    </source>
</evidence>
<gene>
    <name evidence="2" type="ORF">KAJ83_16080</name>
</gene>
<dbReference type="GO" id="GO:0006633">
    <property type="term" value="P:fatty acid biosynthetic process"/>
    <property type="evidence" value="ECO:0007669"/>
    <property type="project" value="TreeGrafter"/>
</dbReference>
<dbReference type="InterPro" id="IPR029069">
    <property type="entry name" value="HotDog_dom_sf"/>
</dbReference>
<dbReference type="CDD" id="cd03441">
    <property type="entry name" value="R_hydratase_like"/>
    <property type="match status" value="1"/>
</dbReference>
<sequence>MADHRLTRDAIRDYAALSHDFNPLHVDEEIAAASPFGGIVAHGFLLLTGALDAAGATSGYPKTVACKFRHPGRPGDTLRVVVDGDGTFRVLCDDRLLVEGRIET</sequence>
<keyword evidence="3" id="KW-1185">Reference proteome</keyword>
<dbReference type="RefSeq" id="WP_210683135.1">
    <property type="nucleotide sequence ID" value="NZ_JAGMWN010000009.1"/>
</dbReference>
<dbReference type="InterPro" id="IPR050965">
    <property type="entry name" value="UPF0336/Enoyl-CoA_hydratase"/>
</dbReference>
<dbReference type="PANTHER" id="PTHR43437">
    <property type="entry name" value="HYDROXYACYL-THIOESTER DEHYDRATASE TYPE 2, MITOCHONDRIAL-RELATED"/>
    <property type="match status" value="1"/>
</dbReference>
<evidence type="ECO:0000313" key="3">
    <source>
        <dbReference type="Proteomes" id="UP000672602"/>
    </source>
</evidence>
<dbReference type="PANTHER" id="PTHR43437:SF3">
    <property type="entry name" value="HYDROXYACYL-THIOESTER DEHYDRATASE TYPE 2, MITOCHONDRIAL"/>
    <property type="match status" value="1"/>
</dbReference>
<evidence type="ECO:0000313" key="2">
    <source>
        <dbReference type="EMBL" id="MBP5858541.1"/>
    </source>
</evidence>
<dbReference type="Proteomes" id="UP000672602">
    <property type="component" value="Unassembled WGS sequence"/>
</dbReference>
<name>A0A8J7V274_9PROT</name>
<accession>A0A8J7V274</accession>
<feature type="domain" description="MaoC-like" evidence="1">
    <location>
        <begin position="5"/>
        <end position="83"/>
    </location>
</feature>
<dbReference type="Pfam" id="PF01575">
    <property type="entry name" value="MaoC_dehydratas"/>
    <property type="match status" value="1"/>
</dbReference>
<dbReference type="GO" id="GO:0019171">
    <property type="term" value="F:(3R)-hydroxyacyl-[acyl-carrier-protein] dehydratase activity"/>
    <property type="evidence" value="ECO:0007669"/>
    <property type="project" value="TreeGrafter"/>
</dbReference>